<dbReference type="AlphaFoldDB" id="A0A967EVP1"/>
<keyword evidence="2 3" id="KW-0808">Transferase</keyword>
<sequence>MALNPSTDTQPWALGLMSGTSLDGIDAALIRSDGLRQIEMGPSVSLPYDDDMRAQLRSVVGGAGAVKEVERALTLRHAAVVRELLAGAGIAPGDVQVIGFHGHTILHRPEERWTWQIGDGALLAEETGIDVVCDMRSRDVALGGEGAPLVPLYQAALAAALPRPLAVVNVGGVANVTWIGDGAEAVLAFDTGPGNALINDWVESHGGEPLDRDGALAKAGRVDLAALDALLDNPYFTRQPPKSLDRDDFSKAGVEQLSLEDGAATLTAFTAASVALAGGFFPQPVERWLITGGGRHNPVLMAALADRLQAPVDPVEAVGWQGDALEAQAFAYLALRSLAGLPLTLPGTTGVREAASGGQHHIAA</sequence>
<keyword evidence="1 2" id="KW-0119">Carbohydrate metabolism</keyword>
<evidence type="ECO:0000313" key="4">
    <source>
        <dbReference type="Proteomes" id="UP000761264"/>
    </source>
</evidence>
<comment type="catalytic activity">
    <reaction evidence="2">
        <text>1,6-anhydro-N-acetyl-beta-muramate + ATP + H2O = N-acetyl-D-muramate 6-phosphate + ADP + H(+)</text>
        <dbReference type="Rhea" id="RHEA:24952"/>
        <dbReference type="ChEBI" id="CHEBI:15377"/>
        <dbReference type="ChEBI" id="CHEBI:15378"/>
        <dbReference type="ChEBI" id="CHEBI:30616"/>
        <dbReference type="ChEBI" id="CHEBI:58690"/>
        <dbReference type="ChEBI" id="CHEBI:58722"/>
        <dbReference type="ChEBI" id="CHEBI:456216"/>
        <dbReference type="EC" id="2.7.1.170"/>
    </reaction>
</comment>
<dbReference type="PANTHER" id="PTHR30605:SF0">
    <property type="entry name" value="ANHYDRO-N-ACETYLMURAMIC ACID KINASE"/>
    <property type="match status" value="1"/>
</dbReference>
<comment type="similarity">
    <text evidence="2">Belongs to the anhydro-N-acetylmuramic acid kinase family.</text>
</comment>
<name>A0A967EVP1_9PROT</name>
<keyword evidence="4" id="KW-1185">Reference proteome</keyword>
<dbReference type="InterPro" id="IPR043129">
    <property type="entry name" value="ATPase_NBD"/>
</dbReference>
<organism evidence="3 4">
    <name type="scientific">Pelagibius litoralis</name>
    <dbReference type="NCBI Taxonomy" id="374515"/>
    <lineage>
        <taxon>Bacteria</taxon>
        <taxon>Pseudomonadati</taxon>
        <taxon>Pseudomonadota</taxon>
        <taxon>Alphaproteobacteria</taxon>
        <taxon>Rhodospirillales</taxon>
        <taxon>Rhodovibrionaceae</taxon>
        <taxon>Pelagibius</taxon>
    </lineage>
</organism>
<dbReference type="GO" id="GO:0005524">
    <property type="term" value="F:ATP binding"/>
    <property type="evidence" value="ECO:0007669"/>
    <property type="project" value="UniProtKB-UniRule"/>
</dbReference>
<dbReference type="GO" id="GO:0009254">
    <property type="term" value="P:peptidoglycan turnover"/>
    <property type="evidence" value="ECO:0007669"/>
    <property type="project" value="UniProtKB-UniRule"/>
</dbReference>
<feature type="binding site" evidence="2">
    <location>
        <begin position="19"/>
        <end position="26"/>
    </location>
    <ligand>
        <name>ATP</name>
        <dbReference type="ChEBI" id="CHEBI:30616"/>
    </ligand>
</feature>
<dbReference type="Pfam" id="PF03702">
    <property type="entry name" value="AnmK"/>
    <property type="match status" value="1"/>
</dbReference>
<dbReference type="GO" id="GO:0016773">
    <property type="term" value="F:phosphotransferase activity, alcohol group as acceptor"/>
    <property type="evidence" value="ECO:0007669"/>
    <property type="project" value="UniProtKB-UniRule"/>
</dbReference>
<keyword evidence="2" id="KW-0067">ATP-binding</keyword>
<dbReference type="GO" id="GO:0097175">
    <property type="term" value="P:1,6-anhydro-N-acetyl-beta-muramic acid catabolic process"/>
    <property type="evidence" value="ECO:0007669"/>
    <property type="project" value="UniProtKB-UniRule"/>
</dbReference>
<dbReference type="NCBIfam" id="NF007141">
    <property type="entry name" value="PRK09585.1-5"/>
    <property type="match status" value="1"/>
</dbReference>
<comment type="pathway">
    <text evidence="2">Cell wall biogenesis; peptidoglycan recycling.</text>
</comment>
<keyword evidence="2 3" id="KW-0418">Kinase</keyword>
<dbReference type="GO" id="GO:0016301">
    <property type="term" value="F:kinase activity"/>
    <property type="evidence" value="ECO:0007669"/>
    <property type="project" value="UniProtKB-KW"/>
</dbReference>
<evidence type="ECO:0000313" key="3">
    <source>
        <dbReference type="EMBL" id="NIA68792.1"/>
    </source>
</evidence>
<dbReference type="EC" id="2.7.1.170" evidence="2"/>
<dbReference type="SUPFAM" id="SSF53067">
    <property type="entry name" value="Actin-like ATPase domain"/>
    <property type="match status" value="1"/>
</dbReference>
<dbReference type="PANTHER" id="PTHR30605">
    <property type="entry name" value="ANHYDRO-N-ACETYLMURAMIC ACID KINASE"/>
    <property type="match status" value="1"/>
</dbReference>
<evidence type="ECO:0000256" key="2">
    <source>
        <dbReference type="HAMAP-Rule" id="MF_01270"/>
    </source>
</evidence>
<dbReference type="Gene3D" id="3.30.420.40">
    <property type="match status" value="2"/>
</dbReference>
<accession>A0A967EVP1</accession>
<comment type="function">
    <text evidence="2">Catalyzes the specific phosphorylation of 1,6-anhydro-N-acetylmuramic acid (anhMurNAc) with the simultaneous cleavage of the 1,6-anhydro ring, generating MurNAc-6-P. Is required for the utilization of anhMurNAc either imported from the medium or derived from its own cell wall murein, and thus plays a role in cell wall recycling.</text>
</comment>
<dbReference type="EMBL" id="JAAQPH010000006">
    <property type="protein sequence ID" value="NIA68792.1"/>
    <property type="molecule type" value="Genomic_DNA"/>
</dbReference>
<evidence type="ECO:0000256" key="1">
    <source>
        <dbReference type="ARBA" id="ARBA00023277"/>
    </source>
</evidence>
<comment type="pathway">
    <text evidence="2">Amino-sugar metabolism; 1,6-anhydro-N-acetylmuramate degradation.</text>
</comment>
<dbReference type="Proteomes" id="UP000761264">
    <property type="component" value="Unassembled WGS sequence"/>
</dbReference>
<gene>
    <name evidence="2" type="primary">anmK</name>
    <name evidence="3" type="ORF">HBA54_09330</name>
</gene>
<proteinExistence type="inferred from homology"/>
<protein>
    <recommendedName>
        <fullName evidence="2">Anhydro-N-acetylmuramic acid kinase</fullName>
        <ecNumber evidence="2">2.7.1.170</ecNumber>
    </recommendedName>
    <alternativeName>
        <fullName evidence="2">AnhMurNAc kinase</fullName>
    </alternativeName>
</protein>
<dbReference type="InterPro" id="IPR005338">
    <property type="entry name" value="Anhydro_N_Ac-Mur_kinase"/>
</dbReference>
<comment type="caution">
    <text evidence="3">The sequence shown here is derived from an EMBL/GenBank/DDBJ whole genome shotgun (WGS) entry which is preliminary data.</text>
</comment>
<dbReference type="HAMAP" id="MF_01270">
    <property type="entry name" value="AnhMurNAc_kinase"/>
    <property type="match status" value="1"/>
</dbReference>
<keyword evidence="2" id="KW-0547">Nucleotide-binding</keyword>
<dbReference type="GO" id="GO:0006040">
    <property type="term" value="P:amino sugar metabolic process"/>
    <property type="evidence" value="ECO:0007669"/>
    <property type="project" value="InterPro"/>
</dbReference>
<reference evidence="3" key="1">
    <citation type="submission" date="2020-03" db="EMBL/GenBank/DDBJ databases">
        <title>Genome of Pelagibius litoralis DSM 21314T.</title>
        <authorList>
            <person name="Wang G."/>
        </authorList>
    </citation>
    <scope>NUCLEOTIDE SEQUENCE</scope>
    <source>
        <strain evidence="3">DSM 21314</strain>
    </source>
</reference>